<reference evidence="5 6" key="1">
    <citation type="submission" date="2022-10" db="EMBL/GenBank/DDBJ databases">
        <title>paucibacter sp. hw8 Genome sequencing.</title>
        <authorList>
            <person name="Park S."/>
        </authorList>
    </citation>
    <scope>NUCLEOTIDE SEQUENCE [LARGE SCALE GENOMIC DNA]</scope>
    <source>
        <strain evidence="6">hw8</strain>
    </source>
</reference>
<dbReference type="RefSeq" id="WP_273598439.1">
    <property type="nucleotide sequence ID" value="NZ_JAQQXS010000031.1"/>
</dbReference>
<comment type="caution">
    <text evidence="5">The sequence shown here is derived from an EMBL/GenBank/DDBJ whole genome shotgun (WGS) entry which is preliminary data.</text>
</comment>
<sequence length="388" mass="41789">MARIEPQPALSLMRPTSVLACFTSFALSSLVFVDDFEERQTLVRICGHAWNIGRCPDAAQREAQIERIYHEGAVHKHGPVIAARWKGAMRARVALKLELFPWMNVPLSYVGLRRLGSHDLLGLGTATDIAEAELNTQPTAVSLFRMIEVLREWRQDTQSKIEPFAADAGRADTGKSTGVWAEELVVPYYQLIDAGASIEIATPKGGPLAFDPSSIKPTGQNDALTERFLADPAAQAKAQMTHVAASVDTSSFDAVFFPGGHGTMWDLPFDAGVTRAVEAAFAAGTLIASVCHGAAGLVSALRADGKSIVEGKRINSFTDTEENAVGLSSVVPFQLESRLRELGAVFEGAPNWEAFVVRDGQFITGQNPQSSKLVAQRVIEALGMTAVK</sequence>
<dbReference type="PANTHER" id="PTHR48094">
    <property type="entry name" value="PROTEIN/NUCLEIC ACID DEGLYCASE DJ-1-RELATED"/>
    <property type="match status" value="1"/>
</dbReference>
<dbReference type="Gene3D" id="3.40.50.880">
    <property type="match status" value="1"/>
</dbReference>
<gene>
    <name evidence="5" type="ORF">PRZ01_19110</name>
</gene>
<comment type="similarity">
    <text evidence="3">Belongs to the peptidase C56 family. HSP31-like subfamily.</text>
</comment>
<dbReference type="Pfam" id="PF01965">
    <property type="entry name" value="DJ-1_PfpI"/>
    <property type="match status" value="1"/>
</dbReference>
<evidence type="ECO:0000313" key="5">
    <source>
        <dbReference type="EMBL" id="MDC8787299.1"/>
    </source>
</evidence>
<evidence type="ECO:0000313" key="6">
    <source>
        <dbReference type="Proteomes" id="UP001219862"/>
    </source>
</evidence>
<evidence type="ECO:0000256" key="2">
    <source>
        <dbReference type="ARBA" id="ARBA00023239"/>
    </source>
</evidence>
<dbReference type="Proteomes" id="UP001219862">
    <property type="component" value="Unassembled WGS sequence"/>
</dbReference>
<keyword evidence="6" id="KW-1185">Reference proteome</keyword>
<keyword evidence="5" id="KW-0315">Glutamine amidotransferase</keyword>
<dbReference type="PANTHER" id="PTHR48094:SF11">
    <property type="entry name" value="GLUTATHIONE-INDEPENDENT GLYOXALASE HSP31-RELATED"/>
    <property type="match status" value="1"/>
</dbReference>
<feature type="domain" description="DJ-1/PfpI" evidence="4">
    <location>
        <begin position="182"/>
        <end position="380"/>
    </location>
</feature>
<evidence type="ECO:0000259" key="4">
    <source>
        <dbReference type="Pfam" id="PF01965"/>
    </source>
</evidence>
<dbReference type="EMBL" id="JAQQXS010000031">
    <property type="protein sequence ID" value="MDC8787299.1"/>
    <property type="molecule type" value="Genomic_DNA"/>
</dbReference>
<dbReference type="CDD" id="cd03141">
    <property type="entry name" value="GATase1_Hsp31_like"/>
    <property type="match status" value="1"/>
</dbReference>
<dbReference type="InterPro" id="IPR002818">
    <property type="entry name" value="DJ-1/PfpI"/>
</dbReference>
<organism evidence="5 6">
    <name type="scientific">Roseateles koreensis</name>
    <dbReference type="NCBI Taxonomy" id="2987526"/>
    <lineage>
        <taxon>Bacteria</taxon>
        <taxon>Pseudomonadati</taxon>
        <taxon>Pseudomonadota</taxon>
        <taxon>Betaproteobacteria</taxon>
        <taxon>Burkholderiales</taxon>
        <taxon>Sphaerotilaceae</taxon>
        <taxon>Roseateles</taxon>
    </lineage>
</organism>
<accession>A0ABT5KWG3</accession>
<evidence type="ECO:0000256" key="1">
    <source>
        <dbReference type="ARBA" id="ARBA00023016"/>
    </source>
</evidence>
<keyword evidence="1" id="KW-0346">Stress response</keyword>
<dbReference type="SUPFAM" id="SSF52317">
    <property type="entry name" value="Class I glutamine amidotransferase-like"/>
    <property type="match status" value="1"/>
</dbReference>
<evidence type="ECO:0000256" key="3">
    <source>
        <dbReference type="ARBA" id="ARBA00038493"/>
    </source>
</evidence>
<dbReference type="InterPro" id="IPR050325">
    <property type="entry name" value="Prot/Nucl_acid_deglycase"/>
</dbReference>
<name>A0ABT5KWG3_9BURK</name>
<proteinExistence type="inferred from homology"/>
<protein>
    <submittedName>
        <fullName evidence="5">Type 1 glutamine amidotransferase domain-containing protein</fullName>
    </submittedName>
</protein>
<keyword evidence="2" id="KW-0456">Lyase</keyword>
<dbReference type="InterPro" id="IPR029062">
    <property type="entry name" value="Class_I_gatase-like"/>
</dbReference>